<dbReference type="EMBL" id="JACGWJ010000002">
    <property type="protein sequence ID" value="KAL0434726.1"/>
    <property type="molecule type" value="Genomic_DNA"/>
</dbReference>
<dbReference type="AlphaFoldDB" id="A0AAW2W3H2"/>
<organism evidence="1">
    <name type="scientific">Sesamum radiatum</name>
    <name type="common">Black benniseed</name>
    <dbReference type="NCBI Taxonomy" id="300843"/>
    <lineage>
        <taxon>Eukaryota</taxon>
        <taxon>Viridiplantae</taxon>
        <taxon>Streptophyta</taxon>
        <taxon>Embryophyta</taxon>
        <taxon>Tracheophyta</taxon>
        <taxon>Spermatophyta</taxon>
        <taxon>Magnoliopsida</taxon>
        <taxon>eudicotyledons</taxon>
        <taxon>Gunneridae</taxon>
        <taxon>Pentapetalae</taxon>
        <taxon>asterids</taxon>
        <taxon>lamiids</taxon>
        <taxon>Lamiales</taxon>
        <taxon>Pedaliaceae</taxon>
        <taxon>Sesamum</taxon>
    </lineage>
</organism>
<accession>A0AAW2W3H2</accession>
<gene>
    <name evidence="1" type="ORF">Sradi_0180500</name>
</gene>
<name>A0AAW2W3H2_SESRA</name>
<protein>
    <recommendedName>
        <fullName evidence="2">Reverse transcriptase zinc-binding domain-containing protein</fullName>
    </recommendedName>
</protein>
<sequence length="466" mass="54470">MEGNLQWELDEQFMRLETKWRQKAKQRWFEEFDENIRFFHLTAILQSKANFIHSINDGNGNVLTEWELIAENQDICRLPSPKEIRAVVFNMASFKSPGPDGQKRGMQLRSVTAYPNLKNGLARLKEYPGYGKMQSSVRSLLHWEPVYQSHHYQPSVFGRNHGSQYSKTTLQAYFQLQWNPSSRIGLPPSQENSQPKRRIAPSNKFPIQQTKSLTYWVETTHHVFLCCPFSERVWMLSKWQLRLHPLSHLSIREWFLTISDPHSCFYPDCEMQQEFITSWALTLELIWKARNDRIHGKETQAPEMIAKVVRKNATAYLNARNSRKMKIQTNCKWMPPPAESTEIFTYDASPAELRVIRIAVEKVNSVDKDDAIFESDSAVAIKWITNPTEESDRAATFDIEEIRRIWEYRPNWKFRKIPRLYNGLAHGVSKWAHGANWDDPIPPPIFPNSVFCDEGPISLELLRCDL</sequence>
<dbReference type="Gene3D" id="3.30.420.10">
    <property type="entry name" value="Ribonuclease H-like superfamily/Ribonuclease H"/>
    <property type="match status" value="1"/>
</dbReference>
<reference evidence="1" key="1">
    <citation type="submission" date="2020-06" db="EMBL/GenBank/DDBJ databases">
        <authorList>
            <person name="Li T."/>
            <person name="Hu X."/>
            <person name="Zhang T."/>
            <person name="Song X."/>
            <person name="Zhang H."/>
            <person name="Dai N."/>
            <person name="Sheng W."/>
            <person name="Hou X."/>
            <person name="Wei L."/>
        </authorList>
    </citation>
    <scope>NUCLEOTIDE SEQUENCE</scope>
    <source>
        <strain evidence="1">G02</strain>
        <tissue evidence="1">Leaf</tissue>
    </source>
</reference>
<proteinExistence type="predicted"/>
<dbReference type="GO" id="GO:0003676">
    <property type="term" value="F:nucleic acid binding"/>
    <property type="evidence" value="ECO:0007669"/>
    <property type="project" value="InterPro"/>
</dbReference>
<evidence type="ECO:0000313" key="1">
    <source>
        <dbReference type="EMBL" id="KAL0434726.1"/>
    </source>
</evidence>
<reference evidence="1" key="2">
    <citation type="journal article" date="2024" name="Plant">
        <title>Genomic evolution and insights into agronomic trait innovations of Sesamum species.</title>
        <authorList>
            <person name="Miao H."/>
            <person name="Wang L."/>
            <person name="Qu L."/>
            <person name="Liu H."/>
            <person name="Sun Y."/>
            <person name="Le M."/>
            <person name="Wang Q."/>
            <person name="Wei S."/>
            <person name="Zheng Y."/>
            <person name="Lin W."/>
            <person name="Duan Y."/>
            <person name="Cao H."/>
            <person name="Xiong S."/>
            <person name="Wang X."/>
            <person name="Wei L."/>
            <person name="Li C."/>
            <person name="Ma Q."/>
            <person name="Ju M."/>
            <person name="Zhao R."/>
            <person name="Li G."/>
            <person name="Mu C."/>
            <person name="Tian Q."/>
            <person name="Mei H."/>
            <person name="Zhang T."/>
            <person name="Gao T."/>
            <person name="Zhang H."/>
        </authorList>
    </citation>
    <scope>NUCLEOTIDE SEQUENCE</scope>
    <source>
        <strain evidence="1">G02</strain>
    </source>
</reference>
<comment type="caution">
    <text evidence="1">The sequence shown here is derived from an EMBL/GenBank/DDBJ whole genome shotgun (WGS) entry which is preliminary data.</text>
</comment>
<dbReference type="InterPro" id="IPR036397">
    <property type="entry name" value="RNaseH_sf"/>
</dbReference>
<evidence type="ECO:0008006" key="2">
    <source>
        <dbReference type="Google" id="ProtNLM"/>
    </source>
</evidence>